<dbReference type="InterPro" id="IPR011009">
    <property type="entry name" value="Kinase-like_dom_sf"/>
</dbReference>
<dbReference type="FunFam" id="1.10.510.10:FF:000021">
    <property type="entry name" value="Serine/threonine protein kinase"/>
    <property type="match status" value="1"/>
</dbReference>
<keyword evidence="4 14" id="KW-0808">Transferase</keyword>
<evidence type="ECO:0000256" key="12">
    <source>
        <dbReference type="SAM" id="Phobius"/>
    </source>
</evidence>
<dbReference type="GO" id="GO:0004674">
    <property type="term" value="F:protein serine/threonine kinase activity"/>
    <property type="evidence" value="ECO:0007669"/>
    <property type="project" value="UniProtKB-KW"/>
</dbReference>
<dbReference type="InterPro" id="IPR008271">
    <property type="entry name" value="Ser/Thr_kinase_AS"/>
</dbReference>
<dbReference type="Pfam" id="PF00400">
    <property type="entry name" value="WD40"/>
    <property type="match status" value="10"/>
</dbReference>
<keyword evidence="12" id="KW-0472">Membrane</keyword>
<dbReference type="EMBL" id="SJPP01000002">
    <property type="protein sequence ID" value="TWU08945.1"/>
    <property type="molecule type" value="Genomic_DNA"/>
</dbReference>
<keyword evidence="12" id="KW-0812">Transmembrane</keyword>
<evidence type="ECO:0000313" key="14">
    <source>
        <dbReference type="EMBL" id="TWU08945.1"/>
    </source>
</evidence>
<evidence type="ECO:0000313" key="15">
    <source>
        <dbReference type="Proteomes" id="UP000320735"/>
    </source>
</evidence>
<dbReference type="InterPro" id="IPR011047">
    <property type="entry name" value="Quinoprotein_ADH-like_sf"/>
</dbReference>
<evidence type="ECO:0000256" key="1">
    <source>
        <dbReference type="ARBA" id="ARBA00012513"/>
    </source>
</evidence>
<dbReference type="SMART" id="SM00320">
    <property type="entry name" value="WD40"/>
    <property type="match status" value="12"/>
</dbReference>
<evidence type="ECO:0000256" key="4">
    <source>
        <dbReference type="ARBA" id="ARBA00022679"/>
    </source>
</evidence>
<keyword evidence="5" id="KW-0677">Repeat</keyword>
<dbReference type="SUPFAM" id="SSF50978">
    <property type="entry name" value="WD40 repeat-like"/>
    <property type="match status" value="1"/>
</dbReference>
<dbReference type="InterPro" id="IPR000719">
    <property type="entry name" value="Prot_kinase_dom"/>
</dbReference>
<dbReference type="PROSITE" id="PS50082">
    <property type="entry name" value="WD_REPEATS_2"/>
    <property type="match status" value="8"/>
</dbReference>
<evidence type="ECO:0000256" key="7">
    <source>
        <dbReference type="ARBA" id="ARBA00022777"/>
    </source>
</evidence>
<dbReference type="CDD" id="cd00200">
    <property type="entry name" value="WD40"/>
    <property type="match status" value="1"/>
</dbReference>
<protein>
    <recommendedName>
        <fullName evidence="1">non-specific serine/threonine protein kinase</fullName>
        <ecNumber evidence="1">2.7.11.1</ecNumber>
    </recommendedName>
</protein>
<feature type="repeat" description="WD" evidence="9">
    <location>
        <begin position="580"/>
        <end position="621"/>
    </location>
</feature>
<feature type="repeat" description="WD" evidence="9">
    <location>
        <begin position="663"/>
        <end position="695"/>
    </location>
</feature>
<evidence type="ECO:0000256" key="5">
    <source>
        <dbReference type="ARBA" id="ARBA00022737"/>
    </source>
</evidence>
<dbReference type="SUPFAM" id="SSF50998">
    <property type="entry name" value="Quinoprotein alcohol dehydrogenase-like"/>
    <property type="match status" value="1"/>
</dbReference>
<feature type="domain" description="Protein kinase" evidence="13">
    <location>
        <begin position="87"/>
        <end position="425"/>
    </location>
</feature>
<dbReference type="Proteomes" id="UP000320735">
    <property type="component" value="Unassembled WGS sequence"/>
</dbReference>
<dbReference type="PROSITE" id="PS00108">
    <property type="entry name" value="PROTEIN_KINASE_ST"/>
    <property type="match status" value="1"/>
</dbReference>
<dbReference type="PRINTS" id="PR00320">
    <property type="entry name" value="GPROTEINBRPT"/>
</dbReference>
<keyword evidence="2" id="KW-0723">Serine/threonine-protein kinase</keyword>
<dbReference type="InterPro" id="IPR001680">
    <property type="entry name" value="WD40_rpt"/>
</dbReference>
<dbReference type="InterPro" id="IPR017441">
    <property type="entry name" value="Protein_kinase_ATP_BS"/>
</dbReference>
<feature type="binding site" evidence="10">
    <location>
        <position position="116"/>
    </location>
    <ligand>
        <name>ATP</name>
        <dbReference type="ChEBI" id="CHEBI:30616"/>
    </ligand>
</feature>
<evidence type="ECO:0000256" key="9">
    <source>
        <dbReference type="PROSITE-ProRule" id="PRU00221"/>
    </source>
</evidence>
<keyword evidence="6 10" id="KW-0547">Nucleotide-binding</keyword>
<dbReference type="Pfam" id="PF00069">
    <property type="entry name" value="Pkinase"/>
    <property type="match status" value="2"/>
</dbReference>
<dbReference type="Gene3D" id="3.30.200.20">
    <property type="entry name" value="Phosphorylase Kinase, domain 1"/>
    <property type="match status" value="1"/>
</dbReference>
<feature type="region of interest" description="Disordered" evidence="11">
    <location>
        <begin position="483"/>
        <end position="503"/>
    </location>
</feature>
<feature type="repeat" description="WD" evidence="9">
    <location>
        <begin position="1010"/>
        <end position="1033"/>
    </location>
</feature>
<evidence type="ECO:0000259" key="13">
    <source>
        <dbReference type="PROSITE" id="PS50011"/>
    </source>
</evidence>
<dbReference type="SMART" id="SM00220">
    <property type="entry name" value="S_TKc"/>
    <property type="match status" value="1"/>
</dbReference>
<feature type="repeat" description="WD" evidence="9">
    <location>
        <begin position="1083"/>
        <end position="1115"/>
    </location>
</feature>
<dbReference type="SUPFAM" id="SSF56112">
    <property type="entry name" value="Protein kinase-like (PK-like)"/>
    <property type="match status" value="1"/>
</dbReference>
<dbReference type="PANTHER" id="PTHR19879">
    <property type="entry name" value="TRANSCRIPTION INITIATION FACTOR TFIID"/>
    <property type="match status" value="1"/>
</dbReference>
<evidence type="ECO:0000256" key="3">
    <source>
        <dbReference type="ARBA" id="ARBA00022574"/>
    </source>
</evidence>
<keyword evidence="3 9" id="KW-0853">WD repeat</keyword>
<feature type="repeat" description="WD" evidence="9">
    <location>
        <begin position="746"/>
        <end position="778"/>
    </location>
</feature>
<dbReference type="InterPro" id="IPR020472">
    <property type="entry name" value="WD40_PAC1"/>
</dbReference>
<keyword evidence="8 10" id="KW-0067">ATP-binding</keyword>
<organism evidence="14 15">
    <name type="scientific">Symmachiella macrocystis</name>
    <dbReference type="NCBI Taxonomy" id="2527985"/>
    <lineage>
        <taxon>Bacteria</taxon>
        <taxon>Pseudomonadati</taxon>
        <taxon>Planctomycetota</taxon>
        <taxon>Planctomycetia</taxon>
        <taxon>Planctomycetales</taxon>
        <taxon>Planctomycetaceae</taxon>
        <taxon>Symmachiella</taxon>
    </lineage>
</organism>
<accession>A0A5C6B9J3</accession>
<dbReference type="InterPro" id="IPR015943">
    <property type="entry name" value="WD40/YVTN_repeat-like_dom_sf"/>
</dbReference>
<evidence type="ECO:0000256" key="10">
    <source>
        <dbReference type="PROSITE-ProRule" id="PRU10141"/>
    </source>
</evidence>
<dbReference type="AlphaFoldDB" id="A0A5C6B9J3"/>
<dbReference type="EC" id="2.7.11.1" evidence="1"/>
<name>A0A5C6B9J3_9PLAN</name>
<feature type="repeat" description="WD" evidence="9">
    <location>
        <begin position="622"/>
        <end position="656"/>
    </location>
</feature>
<dbReference type="PROSITE" id="PS00107">
    <property type="entry name" value="PROTEIN_KINASE_ATP"/>
    <property type="match status" value="1"/>
</dbReference>
<dbReference type="InterPro" id="IPR036322">
    <property type="entry name" value="WD40_repeat_dom_sf"/>
</dbReference>
<dbReference type="OrthoDB" id="500858at2"/>
<reference evidence="14 15" key="1">
    <citation type="submission" date="2019-02" db="EMBL/GenBank/DDBJ databases">
        <title>Deep-cultivation of Planctomycetes and their phenomic and genomic characterization uncovers novel biology.</title>
        <authorList>
            <person name="Wiegand S."/>
            <person name="Jogler M."/>
            <person name="Boedeker C."/>
            <person name="Pinto D."/>
            <person name="Vollmers J."/>
            <person name="Rivas-Marin E."/>
            <person name="Kohn T."/>
            <person name="Peeters S.H."/>
            <person name="Heuer A."/>
            <person name="Rast P."/>
            <person name="Oberbeckmann S."/>
            <person name="Bunk B."/>
            <person name="Jeske O."/>
            <person name="Meyerdierks A."/>
            <person name="Storesund J.E."/>
            <person name="Kallscheuer N."/>
            <person name="Luecker S."/>
            <person name="Lage O.M."/>
            <person name="Pohl T."/>
            <person name="Merkel B.J."/>
            <person name="Hornburger P."/>
            <person name="Mueller R.-W."/>
            <person name="Bruemmer F."/>
            <person name="Labrenz M."/>
            <person name="Spormann A.M."/>
            <person name="Op Den Camp H."/>
            <person name="Overmann J."/>
            <person name="Amann R."/>
            <person name="Jetten M.S.M."/>
            <person name="Mascher T."/>
            <person name="Medema M.H."/>
            <person name="Devos D.P."/>
            <person name="Kaster A.-K."/>
            <person name="Ovreas L."/>
            <person name="Rohde M."/>
            <person name="Galperin M.Y."/>
            <person name="Jogler C."/>
        </authorList>
    </citation>
    <scope>NUCLEOTIDE SEQUENCE [LARGE SCALE GENOMIC DNA]</scope>
    <source>
        <strain evidence="14 15">CA54</strain>
    </source>
</reference>
<dbReference type="PROSITE" id="PS50294">
    <property type="entry name" value="WD_REPEATS_REGION"/>
    <property type="match status" value="8"/>
</dbReference>
<dbReference type="PROSITE" id="PS50011">
    <property type="entry name" value="PROTEIN_KINASE_DOM"/>
    <property type="match status" value="1"/>
</dbReference>
<dbReference type="Gene3D" id="2.130.10.10">
    <property type="entry name" value="YVTN repeat-like/Quinoprotein amine dehydrogenase"/>
    <property type="match status" value="3"/>
</dbReference>
<feature type="transmembrane region" description="Helical" evidence="12">
    <location>
        <begin position="450"/>
        <end position="473"/>
    </location>
</feature>
<feature type="repeat" description="WD" evidence="9">
    <location>
        <begin position="1042"/>
        <end position="1073"/>
    </location>
</feature>
<sequence length="1178" mass="128580">MTTQHKAIDEIFAEAVDIDSPEERAKYLEEACGENVELKLKVERLVCYHFSAGDLMEQTAAQLLADQNPESSVDNSDIPAKRRLGDFELFREIGRGGMGVVYEAHQISLNRHVALKVLPFTAVLDQRQLERFKTEAQAAAGLHHGNIVPVFHVGQDRAVHYYAMQYIEGQDVSDLIKQLRQISQQDELALPATEDADFSLASNVAMGRFEPVDKTRADVPFVEDDHASDQSARPASKAVAETRTYAALSTKDAANKPEYFRTVAGLGIQAAEALEFAHQNGILHRDIKPSNLMLDAKGKLWITDFGLARIDGEDGLTMTGDVMGTLRYMSPEQASGDNDAVDHRSDVYSLGVTLYEMLSLTPIFPATDRYELLQKRLQDEPASLRQVNHRIPADLVTIIHKAIAKEPAGRYATAQELADDLRRYLNGEPIFARCPSVLTRVSKWAQRNRTLALSFAAAFLGGIVAASAVVLVIQNRDERPVGTDNVSDLGSELNDEHDTTARASSRIPPLEAEAILSGLIPHPRNISGLGRWQIITKRPCVFTNHFWSLDISPDGQCVAFGEGDDVRVYSIPEFELLRIFSGHSNSVIKVAWSPDGSHLASASADNTLRLWEYETGLSRTTLVGHQDRVNAVAWHPNGKLLASGGEDTQVRFWTIDGRPGPILTGHTAGIRDVSWSRQGDMLASASKDGTIRIWDAQGKKKNVINSKLQFMRSVAWSPDGQQLVTTHHGDHSVRLWGIDGTAGPVLRGHGGIVTSASWSPDGKKLLSSSWDGTVHLWNADGTPGPVLDGHNSHVESAAWSPDGQSIIGGGGIAGLRIWELDGSPGTVLKGHPAVGTALWSPSGDRFSVAFGNGESSAVEIWDAGATSSQSLRGLVKDPGSIDWSPNGEQFALVEWGQPGIRIYNRDGTAGSIINTGYPISRALWSPNGRQIAVKMREATDYKARQQVIQLWNLDGTAGPMLPHETIILYGMAWNPDGDQLAAVTYEGILYIWSVDGTSLDRLAIGPLTASVAWKPDGTQLATGSDDGTIRLWSPDGHPQELLKGHEDRANSIAWSPDSQWIASGGRDSHIRLWTAAGKQVAVLKGHHGDLGKLSWHPEHLQFLSCGADGTVRLWDAVTMQPLWISKVMSDGQSLKFSPDGKLLSGDNSLFNREFAYIVEKPNGTIEILTPKAFLIRTQ</sequence>
<dbReference type="Gene3D" id="1.10.510.10">
    <property type="entry name" value="Transferase(Phosphotransferase) domain 1"/>
    <property type="match status" value="1"/>
</dbReference>
<feature type="repeat" description="WD" evidence="9">
    <location>
        <begin position="787"/>
        <end position="821"/>
    </location>
</feature>
<evidence type="ECO:0000256" key="6">
    <source>
        <dbReference type="ARBA" id="ARBA00022741"/>
    </source>
</evidence>
<gene>
    <name evidence="14" type="primary">pkn5</name>
    <name evidence="14" type="ORF">CA54_41840</name>
</gene>
<dbReference type="CDD" id="cd14014">
    <property type="entry name" value="STKc_PknB_like"/>
    <property type="match status" value="1"/>
</dbReference>
<evidence type="ECO:0000256" key="11">
    <source>
        <dbReference type="SAM" id="MobiDB-lite"/>
    </source>
</evidence>
<keyword evidence="15" id="KW-1185">Reference proteome</keyword>
<keyword evidence="7 14" id="KW-0418">Kinase</keyword>
<comment type="caution">
    <text evidence="14">The sequence shown here is derived from an EMBL/GenBank/DDBJ whole genome shotgun (WGS) entry which is preliminary data.</text>
</comment>
<evidence type="ECO:0000256" key="2">
    <source>
        <dbReference type="ARBA" id="ARBA00022527"/>
    </source>
</evidence>
<keyword evidence="12" id="KW-1133">Transmembrane helix</keyword>
<dbReference type="GO" id="GO:0005524">
    <property type="term" value="F:ATP binding"/>
    <property type="evidence" value="ECO:0007669"/>
    <property type="project" value="UniProtKB-UniRule"/>
</dbReference>
<proteinExistence type="predicted"/>
<dbReference type="PANTHER" id="PTHR19879:SF9">
    <property type="entry name" value="TRANSCRIPTION INITIATION FACTOR TFIID SUBUNIT 5"/>
    <property type="match status" value="1"/>
</dbReference>
<evidence type="ECO:0000256" key="8">
    <source>
        <dbReference type="ARBA" id="ARBA00022840"/>
    </source>
</evidence>
<dbReference type="RefSeq" id="WP_146372717.1">
    <property type="nucleotide sequence ID" value="NZ_SJPP01000002.1"/>
</dbReference>